<dbReference type="InterPro" id="IPR008844">
    <property type="entry name" value="Spore_GerAC-like"/>
</dbReference>
<organism evidence="11 12">
    <name type="scientific">Paenibacillus lignilyticus</name>
    <dbReference type="NCBI Taxonomy" id="1172615"/>
    <lineage>
        <taxon>Bacteria</taxon>
        <taxon>Bacillati</taxon>
        <taxon>Bacillota</taxon>
        <taxon>Bacilli</taxon>
        <taxon>Bacillales</taxon>
        <taxon>Paenibacillaceae</taxon>
        <taxon>Paenibacillus</taxon>
    </lineage>
</organism>
<dbReference type="InterPro" id="IPR038501">
    <property type="entry name" value="Spore_GerAC_C_sf"/>
</dbReference>
<accession>A0ABS5CGR8</accession>
<protein>
    <submittedName>
        <fullName evidence="11">Ger(X)C family spore germination protein</fullName>
    </submittedName>
</protein>
<dbReference type="InterPro" id="IPR046953">
    <property type="entry name" value="Spore_GerAC-like_C"/>
</dbReference>
<evidence type="ECO:0000256" key="2">
    <source>
        <dbReference type="ARBA" id="ARBA00007886"/>
    </source>
</evidence>
<evidence type="ECO:0000256" key="7">
    <source>
        <dbReference type="ARBA" id="ARBA00023288"/>
    </source>
</evidence>
<keyword evidence="3" id="KW-0309">Germination</keyword>
<evidence type="ECO:0000256" key="5">
    <source>
        <dbReference type="ARBA" id="ARBA00023136"/>
    </source>
</evidence>
<name>A0ABS5CGR8_9BACL</name>
<feature type="domain" description="Spore germination protein N-terminal" evidence="10">
    <location>
        <begin position="40"/>
        <end position="207"/>
    </location>
</feature>
<keyword evidence="5 8" id="KW-0472">Membrane</keyword>
<comment type="caution">
    <text evidence="11">The sequence shown here is derived from an EMBL/GenBank/DDBJ whole genome shotgun (WGS) entry which is preliminary data.</text>
</comment>
<evidence type="ECO:0000256" key="1">
    <source>
        <dbReference type="ARBA" id="ARBA00004635"/>
    </source>
</evidence>
<reference evidence="11 12" key="1">
    <citation type="submission" date="2021-04" db="EMBL/GenBank/DDBJ databases">
        <title>Paenibacillus sp. DLE-14 whole genome sequence.</title>
        <authorList>
            <person name="Ham Y.J."/>
        </authorList>
    </citation>
    <scope>NUCLEOTIDE SEQUENCE [LARGE SCALE GENOMIC DNA]</scope>
    <source>
        <strain evidence="11 12">DLE-14</strain>
    </source>
</reference>
<gene>
    <name evidence="11" type="ORF">I8J30_20210</name>
</gene>
<dbReference type="PANTHER" id="PTHR35789">
    <property type="entry name" value="SPORE GERMINATION PROTEIN B3"/>
    <property type="match status" value="1"/>
</dbReference>
<dbReference type="EMBL" id="JAGKSP010000009">
    <property type="protein sequence ID" value="MBP3965054.1"/>
    <property type="molecule type" value="Genomic_DNA"/>
</dbReference>
<dbReference type="RefSeq" id="WP_210661201.1">
    <property type="nucleotide sequence ID" value="NZ_JAGKSP010000009.1"/>
</dbReference>
<evidence type="ECO:0000259" key="9">
    <source>
        <dbReference type="Pfam" id="PF05504"/>
    </source>
</evidence>
<keyword evidence="8" id="KW-1133">Transmembrane helix</keyword>
<evidence type="ECO:0000256" key="6">
    <source>
        <dbReference type="ARBA" id="ARBA00023139"/>
    </source>
</evidence>
<keyword evidence="12" id="KW-1185">Reference proteome</keyword>
<dbReference type="Proteomes" id="UP000673394">
    <property type="component" value="Unassembled WGS sequence"/>
</dbReference>
<keyword evidence="4" id="KW-0732">Signal</keyword>
<dbReference type="InterPro" id="IPR057336">
    <property type="entry name" value="GerAC_N"/>
</dbReference>
<comment type="subcellular location">
    <subcellularLocation>
        <location evidence="1">Membrane</location>
        <topology evidence="1">Lipid-anchor</topology>
    </subcellularLocation>
</comment>
<evidence type="ECO:0000259" key="10">
    <source>
        <dbReference type="Pfam" id="PF25198"/>
    </source>
</evidence>
<evidence type="ECO:0000256" key="8">
    <source>
        <dbReference type="SAM" id="Phobius"/>
    </source>
</evidence>
<keyword evidence="7" id="KW-0449">Lipoprotein</keyword>
<comment type="similarity">
    <text evidence="2">Belongs to the GerABKC lipoprotein family.</text>
</comment>
<keyword evidence="6" id="KW-0564">Palmitate</keyword>
<dbReference type="Pfam" id="PF05504">
    <property type="entry name" value="Spore_GerAC"/>
    <property type="match status" value="1"/>
</dbReference>
<evidence type="ECO:0000313" key="11">
    <source>
        <dbReference type="EMBL" id="MBP3965054.1"/>
    </source>
</evidence>
<feature type="transmembrane region" description="Helical" evidence="8">
    <location>
        <begin position="21"/>
        <end position="41"/>
    </location>
</feature>
<feature type="domain" description="Spore germination GerAC-like C-terminal" evidence="9">
    <location>
        <begin position="227"/>
        <end position="391"/>
    </location>
</feature>
<evidence type="ECO:0000313" key="12">
    <source>
        <dbReference type="Proteomes" id="UP000673394"/>
    </source>
</evidence>
<dbReference type="Gene3D" id="3.30.300.210">
    <property type="entry name" value="Nutrient germinant receptor protein C, domain 3"/>
    <property type="match status" value="1"/>
</dbReference>
<evidence type="ECO:0000256" key="3">
    <source>
        <dbReference type="ARBA" id="ARBA00022544"/>
    </source>
</evidence>
<proteinExistence type="inferred from homology"/>
<dbReference type="PANTHER" id="PTHR35789:SF1">
    <property type="entry name" value="SPORE GERMINATION PROTEIN B3"/>
    <property type="match status" value="1"/>
</dbReference>
<dbReference type="Pfam" id="PF25198">
    <property type="entry name" value="Spore_GerAC_N"/>
    <property type="match status" value="1"/>
</dbReference>
<keyword evidence="8" id="KW-0812">Transmembrane</keyword>
<evidence type="ECO:0000256" key="4">
    <source>
        <dbReference type="ARBA" id="ARBA00022729"/>
    </source>
</evidence>
<dbReference type="NCBIfam" id="TIGR02887">
    <property type="entry name" value="spore_ger_x_C"/>
    <property type="match status" value="1"/>
</dbReference>
<sequence>MCLKDNLIIFKVRNGISLKKGVWFILLCLFMVSIGGCSPDVNEISDIALVTAAAIDFDEETKKYTFSAFCIMPSNTSQEKTSSLSPWISSATGKTPLDAARKMRSRVGKNLIFQHNKFFIVSESAAKHSLYEVVDYLTRKREFRITAYPIIAPGQALDKLMLATESGDLLPNDLLGQVRNNKLSGQVVTLTLKDFVDLFENPNRGFVSGRVKVNTSETSDKKFLSLNGGAIIYKQKFAGWVDGNDVLTLNALSKNRFWRTMEFNEVINSNDGLKFSALFHEKDSEISGDIQNGRPKLSLYLKFSASVEDVNEDIDVGDSSVIIQMEQAASNHLEEKIRRSLLHFQKDLKIDVLGFSDYYMQHHPQAWKTIQKDWETLYPKIPIQVHVTVLFDKSGMTTYIKEQS</sequence>